<dbReference type="Proteomes" id="UP001207468">
    <property type="component" value="Unassembled WGS sequence"/>
</dbReference>
<protein>
    <submittedName>
        <fullName evidence="1">Uncharacterized protein</fullName>
    </submittedName>
</protein>
<sequence>MTGTVTLRNPSEVQRLLKCDNTTPAGLYLLLSRIAGNHFRGSTVVAGGTNNKLDIIAIHGLNGHAFNSWTVDDVIWLRDLLPEQVPDARVLLSGYNVNLVEDTTMSRIKEHARLFIKSLQGLEEIMRGLIISQLLLFVQLSPPAETLRYFVCHSLGGLVLKQVCRRIEVARILVNIARISFRVNAKQQQLLSTLENDSVDRMDLAHSFRELRSKLKLGSFCQ</sequence>
<dbReference type="EMBL" id="JAGFNK010000167">
    <property type="protein sequence ID" value="KAI9462629.1"/>
    <property type="molecule type" value="Genomic_DNA"/>
</dbReference>
<evidence type="ECO:0000313" key="2">
    <source>
        <dbReference type="Proteomes" id="UP001207468"/>
    </source>
</evidence>
<name>A0ACC0U4A4_9AGAM</name>
<accession>A0ACC0U4A4</accession>
<keyword evidence="2" id="KW-1185">Reference proteome</keyword>
<gene>
    <name evidence="1" type="ORF">F5148DRAFT_218521</name>
</gene>
<comment type="caution">
    <text evidence="1">The sequence shown here is derived from an EMBL/GenBank/DDBJ whole genome shotgun (WGS) entry which is preliminary data.</text>
</comment>
<reference evidence="1" key="1">
    <citation type="submission" date="2021-03" db="EMBL/GenBank/DDBJ databases">
        <title>Evolutionary priming and transition to the ectomycorrhizal habit in an iconic lineage of mushroom-forming fungi: is preadaptation a requirement?</title>
        <authorList>
            <consortium name="DOE Joint Genome Institute"/>
            <person name="Looney B.P."/>
            <person name="Miyauchi S."/>
            <person name="Morin E."/>
            <person name="Drula E."/>
            <person name="Courty P.E."/>
            <person name="Chicoki N."/>
            <person name="Fauchery L."/>
            <person name="Kohler A."/>
            <person name="Kuo A."/>
            <person name="LaButti K."/>
            <person name="Pangilinan J."/>
            <person name="Lipzen A."/>
            <person name="Riley R."/>
            <person name="Andreopoulos W."/>
            <person name="He G."/>
            <person name="Johnson J."/>
            <person name="Barry K.W."/>
            <person name="Grigoriev I.V."/>
            <person name="Nagy L."/>
            <person name="Hibbett D."/>
            <person name="Henrissat B."/>
            <person name="Matheny P.B."/>
            <person name="Labbe J."/>
            <person name="Martin A.F."/>
        </authorList>
    </citation>
    <scope>NUCLEOTIDE SEQUENCE</scope>
    <source>
        <strain evidence="1">BPL698</strain>
    </source>
</reference>
<proteinExistence type="predicted"/>
<evidence type="ECO:0000313" key="1">
    <source>
        <dbReference type="EMBL" id="KAI9462629.1"/>
    </source>
</evidence>
<organism evidence="1 2">
    <name type="scientific">Russula earlei</name>
    <dbReference type="NCBI Taxonomy" id="71964"/>
    <lineage>
        <taxon>Eukaryota</taxon>
        <taxon>Fungi</taxon>
        <taxon>Dikarya</taxon>
        <taxon>Basidiomycota</taxon>
        <taxon>Agaricomycotina</taxon>
        <taxon>Agaricomycetes</taxon>
        <taxon>Russulales</taxon>
        <taxon>Russulaceae</taxon>
        <taxon>Russula</taxon>
    </lineage>
</organism>